<name>A0A554WXZ5_9BURK</name>
<protein>
    <submittedName>
        <fullName evidence="3">Toxin RelE2</fullName>
    </submittedName>
</protein>
<proteinExistence type="inferred from homology"/>
<dbReference type="STRING" id="307486.GCA_000807215_01538"/>
<dbReference type="Pfam" id="PF05016">
    <property type="entry name" value="ParE_toxin"/>
    <property type="match status" value="1"/>
</dbReference>
<evidence type="ECO:0000256" key="2">
    <source>
        <dbReference type="ARBA" id="ARBA00022649"/>
    </source>
</evidence>
<dbReference type="Gene3D" id="3.30.2310.20">
    <property type="entry name" value="RelE-like"/>
    <property type="match status" value="1"/>
</dbReference>
<dbReference type="PANTHER" id="PTHR33755">
    <property type="entry name" value="TOXIN PARE1-RELATED"/>
    <property type="match status" value="1"/>
</dbReference>
<dbReference type="RefSeq" id="WP_143898582.1">
    <property type="nucleotide sequence ID" value="NZ_CP083911.1"/>
</dbReference>
<gene>
    <name evidence="3" type="primary">relE2</name>
    <name evidence="3" type="ORF">Ttaiw_02597</name>
</gene>
<organism evidence="3 4">
    <name type="scientific">Tepidimonas taiwanensis</name>
    <dbReference type="NCBI Taxonomy" id="307486"/>
    <lineage>
        <taxon>Bacteria</taxon>
        <taxon>Pseudomonadati</taxon>
        <taxon>Pseudomonadota</taxon>
        <taxon>Betaproteobacteria</taxon>
        <taxon>Burkholderiales</taxon>
        <taxon>Tepidimonas</taxon>
    </lineage>
</organism>
<evidence type="ECO:0000256" key="1">
    <source>
        <dbReference type="ARBA" id="ARBA00006226"/>
    </source>
</evidence>
<dbReference type="InterPro" id="IPR051803">
    <property type="entry name" value="TA_system_RelE-like_toxin"/>
</dbReference>
<evidence type="ECO:0000313" key="4">
    <source>
        <dbReference type="Proteomes" id="UP000317763"/>
    </source>
</evidence>
<dbReference type="Proteomes" id="UP000317763">
    <property type="component" value="Unassembled WGS sequence"/>
</dbReference>
<reference evidence="3 4" key="1">
    <citation type="submission" date="2019-07" db="EMBL/GenBank/DDBJ databases">
        <title>Tepidimonas taiwanensis I1-1 draft genome.</title>
        <authorList>
            <person name="Da Costa M.S."/>
            <person name="Froufe H.J.C."/>
            <person name="Egas C."/>
            <person name="Albuquerque L."/>
        </authorList>
    </citation>
    <scope>NUCLEOTIDE SEQUENCE [LARGE SCALE GENOMIC DNA]</scope>
    <source>
        <strain evidence="3 4">I1-1</strain>
    </source>
</reference>
<keyword evidence="4" id="KW-1185">Reference proteome</keyword>
<dbReference type="EMBL" id="VJOM01000057">
    <property type="protein sequence ID" value="TSE28437.1"/>
    <property type="molecule type" value="Genomic_DNA"/>
</dbReference>
<accession>A0A554WXZ5</accession>
<dbReference type="NCBIfam" id="TIGR02385">
    <property type="entry name" value="RelE_StbE"/>
    <property type="match status" value="1"/>
</dbReference>
<dbReference type="InterPro" id="IPR035093">
    <property type="entry name" value="RelE/ParE_toxin_dom_sf"/>
</dbReference>
<dbReference type="AlphaFoldDB" id="A0A554WXZ5"/>
<evidence type="ECO:0000313" key="3">
    <source>
        <dbReference type="EMBL" id="TSE28437.1"/>
    </source>
</evidence>
<dbReference type="OrthoDB" id="9798046at2"/>
<comment type="similarity">
    <text evidence="1">Belongs to the RelE toxin family.</text>
</comment>
<comment type="caution">
    <text evidence="3">The sequence shown here is derived from an EMBL/GenBank/DDBJ whole genome shotgun (WGS) entry which is preliminary data.</text>
</comment>
<sequence length="93" mass="10477">MRILFWTPEAIQDRVDIYDHIEADNPAAALALDERLSGAAGRLIEHPGLGRPGRVAGTRELVVHPNYLLVYDITDDQVRVLRVLHAARQWPSK</sequence>
<dbReference type="InterPro" id="IPR007712">
    <property type="entry name" value="RelE/ParE_toxin"/>
</dbReference>
<keyword evidence="2" id="KW-1277">Toxin-antitoxin system</keyword>